<name>A0A8H7SHD7_9FUNG</name>
<evidence type="ECO:0000259" key="7">
    <source>
        <dbReference type="PROSITE" id="PS50013"/>
    </source>
</evidence>
<evidence type="ECO:0000259" key="8">
    <source>
        <dbReference type="PROSITE" id="PS50994"/>
    </source>
</evidence>
<dbReference type="SUPFAM" id="SSF56672">
    <property type="entry name" value="DNA/RNA polymerases"/>
    <property type="match status" value="1"/>
</dbReference>
<feature type="compositionally biased region" description="Polar residues" evidence="6">
    <location>
        <begin position="370"/>
        <end position="381"/>
    </location>
</feature>
<dbReference type="CDD" id="cd00024">
    <property type="entry name" value="CD_CSD"/>
    <property type="match status" value="1"/>
</dbReference>
<keyword evidence="2" id="KW-0548">Nucleotidyltransferase</keyword>
<dbReference type="InterPro" id="IPR050951">
    <property type="entry name" value="Retrovirus_Pol_polyprotein"/>
</dbReference>
<comment type="caution">
    <text evidence="9">The sequence shown here is derived from an EMBL/GenBank/DDBJ whole genome shotgun (WGS) entry which is preliminary data.</text>
</comment>
<keyword evidence="4" id="KW-0255">Endonuclease</keyword>
<dbReference type="Gene3D" id="2.40.70.10">
    <property type="entry name" value="Acid Proteases"/>
    <property type="match status" value="1"/>
</dbReference>
<dbReference type="SMART" id="SM00298">
    <property type="entry name" value="CHROMO"/>
    <property type="match status" value="1"/>
</dbReference>
<feature type="domain" description="Integrase catalytic" evidence="8">
    <location>
        <begin position="1278"/>
        <end position="1436"/>
    </location>
</feature>
<dbReference type="InterPro" id="IPR001584">
    <property type="entry name" value="Integrase_cat-core"/>
</dbReference>
<dbReference type="InterPro" id="IPR041588">
    <property type="entry name" value="Integrase_H2C2"/>
</dbReference>
<dbReference type="Gene3D" id="3.30.420.10">
    <property type="entry name" value="Ribonuclease H-like superfamily/Ribonuclease H"/>
    <property type="match status" value="1"/>
</dbReference>
<evidence type="ECO:0008006" key="11">
    <source>
        <dbReference type="Google" id="ProtNLM"/>
    </source>
</evidence>
<evidence type="ECO:0000256" key="6">
    <source>
        <dbReference type="SAM" id="MobiDB-lite"/>
    </source>
</evidence>
<dbReference type="SUPFAM" id="SSF54160">
    <property type="entry name" value="Chromo domain-like"/>
    <property type="match status" value="1"/>
</dbReference>
<dbReference type="PANTHER" id="PTHR37984:SF5">
    <property type="entry name" value="PROTEIN NYNRIN-LIKE"/>
    <property type="match status" value="1"/>
</dbReference>
<proteinExistence type="predicted"/>
<feature type="domain" description="Chromo" evidence="7">
    <location>
        <begin position="1579"/>
        <end position="1638"/>
    </location>
</feature>
<organism evidence="9 10">
    <name type="scientific">Thamnidium elegans</name>
    <dbReference type="NCBI Taxonomy" id="101142"/>
    <lineage>
        <taxon>Eukaryota</taxon>
        <taxon>Fungi</taxon>
        <taxon>Fungi incertae sedis</taxon>
        <taxon>Mucoromycota</taxon>
        <taxon>Mucoromycotina</taxon>
        <taxon>Mucoromycetes</taxon>
        <taxon>Mucorales</taxon>
        <taxon>Mucorineae</taxon>
        <taxon>Mucoraceae</taxon>
        <taxon>Thamnidium</taxon>
    </lineage>
</organism>
<dbReference type="Gene3D" id="1.10.340.70">
    <property type="match status" value="1"/>
</dbReference>
<reference evidence="9" key="1">
    <citation type="submission" date="2021-01" db="EMBL/GenBank/DDBJ databases">
        <title>Metabolic potential, ecology and presence of endohyphal bacteria is reflected in genomic diversity of Mucoromycotina.</title>
        <authorList>
            <person name="Muszewska A."/>
            <person name="Okrasinska A."/>
            <person name="Steczkiewicz K."/>
            <person name="Drgas O."/>
            <person name="Orlowska M."/>
            <person name="Perlinska-Lenart U."/>
            <person name="Aleksandrzak-Piekarczyk T."/>
            <person name="Szatraj K."/>
            <person name="Zielenkiewicz U."/>
            <person name="Pilsyk S."/>
            <person name="Malc E."/>
            <person name="Mieczkowski P."/>
            <person name="Kruszewska J.S."/>
            <person name="Biernat P."/>
            <person name="Pawlowska J."/>
        </authorList>
    </citation>
    <scope>NUCLEOTIDE SEQUENCE</scope>
    <source>
        <strain evidence="9">WA0000018081</strain>
    </source>
</reference>
<feature type="region of interest" description="Disordered" evidence="6">
    <location>
        <begin position="336"/>
        <end position="390"/>
    </location>
</feature>
<dbReference type="InterPro" id="IPR043128">
    <property type="entry name" value="Rev_trsase/Diguanyl_cyclase"/>
</dbReference>
<dbReference type="InterPro" id="IPR023780">
    <property type="entry name" value="Chromo_domain"/>
</dbReference>
<feature type="region of interest" description="Disordered" evidence="6">
    <location>
        <begin position="1648"/>
        <end position="1671"/>
    </location>
</feature>
<keyword evidence="3" id="KW-0540">Nuclease</keyword>
<keyword evidence="1" id="KW-0808">Transferase</keyword>
<feature type="compositionally biased region" description="Low complexity" evidence="6">
    <location>
        <begin position="342"/>
        <end position="356"/>
    </location>
</feature>
<dbReference type="CDD" id="cd01647">
    <property type="entry name" value="RT_LTR"/>
    <property type="match status" value="1"/>
</dbReference>
<gene>
    <name evidence="9" type="ORF">INT48_007270</name>
</gene>
<dbReference type="Gene3D" id="3.10.10.10">
    <property type="entry name" value="HIV Type 1 Reverse Transcriptase, subunit A, domain 1"/>
    <property type="match status" value="1"/>
</dbReference>
<accession>A0A8H7SHD7</accession>
<dbReference type="EMBL" id="JAEPRE010000452">
    <property type="protein sequence ID" value="KAG2228468.1"/>
    <property type="molecule type" value="Genomic_DNA"/>
</dbReference>
<dbReference type="Pfam" id="PF17921">
    <property type="entry name" value="Integrase_H2C2"/>
    <property type="match status" value="1"/>
</dbReference>
<dbReference type="PROSITE" id="PS50013">
    <property type="entry name" value="CHROMO_2"/>
    <property type="match status" value="1"/>
</dbReference>
<dbReference type="InterPro" id="IPR036397">
    <property type="entry name" value="RNaseH_sf"/>
</dbReference>
<dbReference type="Gene3D" id="2.40.50.40">
    <property type="match status" value="1"/>
</dbReference>
<dbReference type="GO" id="GO:0004519">
    <property type="term" value="F:endonuclease activity"/>
    <property type="evidence" value="ECO:0007669"/>
    <property type="project" value="UniProtKB-KW"/>
</dbReference>
<dbReference type="Pfam" id="PF00385">
    <property type="entry name" value="Chromo"/>
    <property type="match status" value="1"/>
</dbReference>
<dbReference type="Pfam" id="PF17919">
    <property type="entry name" value="RT_RNaseH_2"/>
    <property type="match status" value="1"/>
</dbReference>
<dbReference type="GO" id="GO:0005634">
    <property type="term" value="C:nucleus"/>
    <property type="evidence" value="ECO:0007669"/>
    <property type="project" value="UniProtKB-ARBA"/>
</dbReference>
<dbReference type="InterPro" id="IPR000477">
    <property type="entry name" value="RT_dom"/>
</dbReference>
<keyword evidence="5" id="KW-0511">Multifunctional enzyme</keyword>
<protein>
    <recommendedName>
        <fullName evidence="11">Reverse transcriptase</fullName>
    </recommendedName>
</protein>
<keyword evidence="10" id="KW-1185">Reference proteome</keyword>
<dbReference type="Gene3D" id="3.30.70.270">
    <property type="match status" value="2"/>
</dbReference>
<dbReference type="PANTHER" id="PTHR37984">
    <property type="entry name" value="PROTEIN CBG26694"/>
    <property type="match status" value="1"/>
</dbReference>
<dbReference type="GO" id="GO:0016779">
    <property type="term" value="F:nucleotidyltransferase activity"/>
    <property type="evidence" value="ECO:0007669"/>
    <property type="project" value="UniProtKB-KW"/>
</dbReference>
<evidence type="ECO:0000313" key="10">
    <source>
        <dbReference type="Proteomes" id="UP000613177"/>
    </source>
</evidence>
<evidence type="ECO:0000256" key="4">
    <source>
        <dbReference type="ARBA" id="ARBA00022759"/>
    </source>
</evidence>
<dbReference type="InterPro" id="IPR000953">
    <property type="entry name" value="Chromo/chromo_shadow_dom"/>
</dbReference>
<evidence type="ECO:0000256" key="2">
    <source>
        <dbReference type="ARBA" id="ARBA00022695"/>
    </source>
</evidence>
<dbReference type="Pfam" id="PF00665">
    <property type="entry name" value="rve"/>
    <property type="match status" value="1"/>
</dbReference>
<dbReference type="InterPro" id="IPR021109">
    <property type="entry name" value="Peptidase_aspartic_dom_sf"/>
</dbReference>
<keyword evidence="4" id="KW-0378">Hydrolase</keyword>
<dbReference type="Pfam" id="PF00078">
    <property type="entry name" value="RVT_1"/>
    <property type="match status" value="1"/>
</dbReference>
<dbReference type="InterPro" id="IPR041577">
    <property type="entry name" value="RT_RNaseH_2"/>
</dbReference>
<dbReference type="PROSITE" id="PS50994">
    <property type="entry name" value="INTEGRASE"/>
    <property type="match status" value="1"/>
</dbReference>
<dbReference type="InterPro" id="IPR016197">
    <property type="entry name" value="Chromo-like_dom_sf"/>
</dbReference>
<evidence type="ECO:0000256" key="5">
    <source>
        <dbReference type="ARBA" id="ARBA00023268"/>
    </source>
</evidence>
<dbReference type="InterPro" id="IPR012337">
    <property type="entry name" value="RNaseH-like_sf"/>
</dbReference>
<evidence type="ECO:0000256" key="3">
    <source>
        <dbReference type="ARBA" id="ARBA00022722"/>
    </source>
</evidence>
<evidence type="ECO:0000256" key="1">
    <source>
        <dbReference type="ARBA" id="ARBA00022679"/>
    </source>
</evidence>
<sequence>MSAIQSATSSPIAYAASDATQVPAILNDVNADAFDLDRALDSILSEEVPLSGDASDFNDTEMDEASVAMATPSLADNCTPVQGIEKNVAILKGRIYELSTMIIQHGQVVPSSLITELRSLRSSLEELIEVQRLMTPVITPTTTPPMYKPTPRAIVPTQLPFFQWSGHVYDTTRTVFNNLKSCISKFEDVLNTYQLDLNEHWQRLLPLCLPTEIRAWLSDFTTEFPCAAWEVFKTAINGQYGITVDAEQESATTDLLNLRMSQHQSIESFIDKFQDLKRRAGLTSASVLCPRFVSALPLELSDQVTVALATAPSTTKRNLSFIMALAKELYNKLYSRSRRNNHSSTSSASPSPASPSRIEKRHSGGRQRHSSNNSRSFTRDSNAPAASGSNQQYCTYHKSYGNHSTDSCRALKNANSNFASTGTNNSSFSKRKNPCFRCGVENWSPSHICPKGKGQSSSSSVRFYGKPADPAPAVDELTQRAMNLQPVNNNNQAQRSSSSASLQALTFVDDDEDTDMLEDISQQCKSTTKNQTINPEPTLIKNSHSILVPITIQNYQTWAYLDTGSNFSAIKPSLVKTLGLTPVCPNNNSFIEKIKVFYNNITVHHKFEVFDLHSEADICIGLDLMPRLNIAVTGLITTWNDSTLPTIEDPIDPSPNTPSFEYFGTENIRNQFMNSIKRELDDNANIDPTSVCTIPNSEFKLAVSDNTVINKKQYPLALAYKPQLDAQLDTWLADKTIVVAEPHNPHNNPILFVKKRDDNGNYGNIVRVATDCRELNLSLIPSKSDNFALPRIEEIHEQLSHCQLFTVLDLKSCFTRFAIAKDSQPYTAFTTHRGQFQFAKACFGISTLPSFVQRMISNLFRDMPTVFCYIDDITIGSRTNNIHEHKKLVKDVITRLNNAGLILQRKKCHFLLISLTLLGFKLSSKGLQIDSSKICNLDKLPPIINNKALMRVLGFFGYFRKFINNYSKISAPLDRLRNISDNALFRKTWNETHDKAYAGLKYAVTHAPVISVMDTSLPLRVSTDASGYAIGGYVWQIDRTNTIRFLGFASRSLTKSEKNYSTNKRECLAIAYMFLRYHQWLHLNKFILYTDHYSLIFLHTQRYCSALLQNWYTTIYSKTFEITYIKGSDNYIADGLSRLFASPEVEMELEQRALIKASNKSSHQIKNNIKTKEKNNSLLDQVRPNKLNSSCTELPVLRQRASELYDPITPPPEERRSIIERHHLLGHGGINAIELSIHDEHIHWTNLRKDIADVLRDCIICHSFNWSKTGFHPPKQIVPPGPGHHGVCDLGTLNITSESGNNFILIYVDLFTRFTILRAIPDKEASTIAKQLVDIFTTFGLVKVLQTDRGLEFTNQLVEEVLTHLGVDHRLSLAYTPNSNGTNEAYVHSTKRTLIKKLQGVKSQWDTLLPATQLALNLKVSRLHHSTPFAVMFNRRANDFSNYTNVNPNFDQSSINSDAIAAKFKTVNEYLIPALTKRIQTTQAKDKARFMKTHKIITDKYPIGATVMIKNVLRSGKTEERYLGPFHIINHTSNGSYVLMDSAKNLLSRDIPTSQIKLISTDNVKKQDASPSQDNNDFYEVQSIVSHKGSNPTNYLYRVRWKGYTTDDDTWEPASHFPDKTHIEKYWARRNSVISTGNQKLPKTVNIRHIPDRSERHEKRKSRRLDSTSPA</sequence>
<dbReference type="SUPFAM" id="SSF53098">
    <property type="entry name" value="Ribonuclease H-like"/>
    <property type="match status" value="1"/>
</dbReference>
<dbReference type="InterPro" id="IPR043502">
    <property type="entry name" value="DNA/RNA_pol_sf"/>
</dbReference>
<evidence type="ECO:0000313" key="9">
    <source>
        <dbReference type="EMBL" id="KAG2228468.1"/>
    </source>
</evidence>
<dbReference type="GO" id="GO:0015074">
    <property type="term" value="P:DNA integration"/>
    <property type="evidence" value="ECO:0007669"/>
    <property type="project" value="InterPro"/>
</dbReference>
<dbReference type="CDD" id="cd09274">
    <property type="entry name" value="RNase_HI_RT_Ty3"/>
    <property type="match status" value="1"/>
</dbReference>
<dbReference type="GO" id="GO:0003676">
    <property type="term" value="F:nucleic acid binding"/>
    <property type="evidence" value="ECO:0007669"/>
    <property type="project" value="InterPro"/>
</dbReference>
<dbReference type="Proteomes" id="UP000613177">
    <property type="component" value="Unassembled WGS sequence"/>
</dbReference>